<keyword evidence="7" id="KW-1185">Reference proteome</keyword>
<comment type="similarity">
    <text evidence="2">Belongs to the vinculin/alpha-catenin family.</text>
</comment>
<sequence>MQKHTYLCEDAIRNNDSQKMVDNTSAIARLANRVLLVGGAERDNSEEDQFSAALGAALRRLQASIPPAVTCAKQVALSGAAHAPAWRHANAEIITSASEVESTLGHHHAPPPPPPLPEVLSRLRDNEIIAAAKRMAILMARLSELVRSDSKGSEEDQEATEMLVKETVKAAEGASIKIRTEQGGYRLRWVRRSPWYQI</sequence>
<proteinExistence type="inferred from homology"/>
<gene>
    <name evidence="6" type="ORF">OBRU01_07695</name>
</gene>
<keyword evidence="4" id="KW-0963">Cytoplasm</keyword>
<evidence type="ECO:0000313" key="6">
    <source>
        <dbReference type="EMBL" id="KOB75304.1"/>
    </source>
</evidence>
<evidence type="ECO:0000313" key="7">
    <source>
        <dbReference type="Proteomes" id="UP000037510"/>
    </source>
</evidence>
<name>A0A0L7LIX4_OPEBR</name>
<keyword evidence="5" id="KW-0009">Actin-binding</keyword>
<dbReference type="InterPro" id="IPR036723">
    <property type="entry name" value="Alpha-catenin/vinculin-like_sf"/>
</dbReference>
<dbReference type="Proteomes" id="UP000037510">
    <property type="component" value="Unassembled WGS sequence"/>
</dbReference>
<dbReference type="GO" id="GO:0007155">
    <property type="term" value="P:cell adhesion"/>
    <property type="evidence" value="ECO:0007669"/>
    <property type="project" value="InterPro"/>
</dbReference>
<protein>
    <recommendedName>
        <fullName evidence="3">Vinculin</fullName>
    </recommendedName>
</protein>
<dbReference type="STRING" id="104452.A0A0L7LIX4"/>
<dbReference type="AlphaFoldDB" id="A0A0L7LIX4"/>
<evidence type="ECO:0000256" key="3">
    <source>
        <dbReference type="ARBA" id="ARBA00014125"/>
    </source>
</evidence>
<dbReference type="SUPFAM" id="SSF47220">
    <property type="entry name" value="alpha-catenin/vinculin-like"/>
    <property type="match status" value="2"/>
</dbReference>
<dbReference type="InterPro" id="IPR006077">
    <property type="entry name" value="Vinculin/catenin"/>
</dbReference>
<evidence type="ECO:0000256" key="1">
    <source>
        <dbReference type="ARBA" id="ARBA00004496"/>
    </source>
</evidence>
<comment type="subcellular location">
    <subcellularLocation>
        <location evidence="1">Cytoplasm</location>
    </subcellularLocation>
</comment>
<dbReference type="GO" id="GO:0005737">
    <property type="term" value="C:cytoplasm"/>
    <property type="evidence" value="ECO:0007669"/>
    <property type="project" value="UniProtKB-SubCell"/>
</dbReference>
<evidence type="ECO:0000256" key="5">
    <source>
        <dbReference type="ARBA" id="ARBA00023203"/>
    </source>
</evidence>
<comment type="caution">
    <text evidence="6">The sequence shown here is derived from an EMBL/GenBank/DDBJ whole genome shotgun (WGS) entry which is preliminary data.</text>
</comment>
<dbReference type="GO" id="GO:0071944">
    <property type="term" value="C:cell periphery"/>
    <property type="evidence" value="ECO:0007669"/>
    <property type="project" value="UniProtKB-ARBA"/>
</dbReference>
<evidence type="ECO:0000256" key="2">
    <source>
        <dbReference type="ARBA" id="ARBA00008376"/>
    </source>
</evidence>
<reference evidence="6 7" key="1">
    <citation type="journal article" date="2015" name="Genome Biol. Evol.">
        <title>The genome of winter moth (Operophtera brumata) provides a genomic perspective on sexual dimorphism and phenology.</title>
        <authorList>
            <person name="Derks M.F."/>
            <person name="Smit S."/>
            <person name="Salis L."/>
            <person name="Schijlen E."/>
            <person name="Bossers A."/>
            <person name="Mateman C."/>
            <person name="Pijl A.S."/>
            <person name="de Ridder D."/>
            <person name="Groenen M.A."/>
            <person name="Visser M.E."/>
            <person name="Megens H.J."/>
        </authorList>
    </citation>
    <scope>NUCLEOTIDE SEQUENCE [LARGE SCALE GENOMIC DNA]</scope>
    <source>
        <strain evidence="6">WM2013NL</strain>
        <tissue evidence="6">Head and thorax</tissue>
    </source>
</reference>
<dbReference type="Gene3D" id="1.20.120.230">
    <property type="entry name" value="Alpha-catenin/vinculin-like"/>
    <property type="match status" value="2"/>
</dbReference>
<organism evidence="6 7">
    <name type="scientific">Operophtera brumata</name>
    <name type="common">Winter moth</name>
    <name type="synonym">Phalaena brumata</name>
    <dbReference type="NCBI Taxonomy" id="104452"/>
    <lineage>
        <taxon>Eukaryota</taxon>
        <taxon>Metazoa</taxon>
        <taxon>Ecdysozoa</taxon>
        <taxon>Arthropoda</taxon>
        <taxon>Hexapoda</taxon>
        <taxon>Insecta</taxon>
        <taxon>Pterygota</taxon>
        <taxon>Neoptera</taxon>
        <taxon>Endopterygota</taxon>
        <taxon>Lepidoptera</taxon>
        <taxon>Glossata</taxon>
        <taxon>Ditrysia</taxon>
        <taxon>Geometroidea</taxon>
        <taxon>Geometridae</taxon>
        <taxon>Larentiinae</taxon>
        <taxon>Operophtera</taxon>
    </lineage>
</organism>
<dbReference type="InterPro" id="IPR017997">
    <property type="entry name" value="Vinculin"/>
</dbReference>
<dbReference type="EMBL" id="JTDY01000953">
    <property type="protein sequence ID" value="KOB75304.1"/>
    <property type="molecule type" value="Genomic_DNA"/>
</dbReference>
<dbReference type="GO" id="GO:0051015">
    <property type="term" value="F:actin filament binding"/>
    <property type="evidence" value="ECO:0007669"/>
    <property type="project" value="InterPro"/>
</dbReference>
<accession>A0A0L7LIX4</accession>
<dbReference type="PANTHER" id="PTHR46180">
    <property type="entry name" value="VINCULIN"/>
    <property type="match status" value="1"/>
</dbReference>
<dbReference type="Pfam" id="PF01044">
    <property type="entry name" value="Vinculin"/>
    <property type="match status" value="1"/>
</dbReference>
<evidence type="ECO:0000256" key="4">
    <source>
        <dbReference type="ARBA" id="ARBA00022490"/>
    </source>
</evidence>